<comment type="caution">
    <text evidence="1">The sequence shown here is derived from an EMBL/GenBank/DDBJ whole genome shotgun (WGS) entry which is preliminary data.</text>
</comment>
<protein>
    <submittedName>
        <fullName evidence="1">Uncharacterized protein</fullName>
    </submittedName>
</protein>
<dbReference type="EMBL" id="JAZHXI010000013">
    <property type="protein sequence ID" value="KAL2064898.1"/>
    <property type="molecule type" value="Genomic_DNA"/>
</dbReference>
<keyword evidence="2" id="KW-1185">Reference proteome</keyword>
<accession>A0ABR4C709</accession>
<evidence type="ECO:0000313" key="2">
    <source>
        <dbReference type="Proteomes" id="UP001595075"/>
    </source>
</evidence>
<proteinExistence type="predicted"/>
<evidence type="ECO:0000313" key="1">
    <source>
        <dbReference type="EMBL" id="KAL2064898.1"/>
    </source>
</evidence>
<organism evidence="1 2">
    <name type="scientific">Oculimacula yallundae</name>
    <dbReference type="NCBI Taxonomy" id="86028"/>
    <lineage>
        <taxon>Eukaryota</taxon>
        <taxon>Fungi</taxon>
        <taxon>Dikarya</taxon>
        <taxon>Ascomycota</taxon>
        <taxon>Pezizomycotina</taxon>
        <taxon>Leotiomycetes</taxon>
        <taxon>Helotiales</taxon>
        <taxon>Ploettnerulaceae</taxon>
        <taxon>Oculimacula</taxon>
    </lineage>
</organism>
<feature type="non-terminal residue" evidence="1">
    <location>
        <position position="80"/>
    </location>
</feature>
<reference evidence="1 2" key="1">
    <citation type="journal article" date="2024" name="Commun. Biol.">
        <title>Comparative genomic analysis of thermophilic fungi reveals convergent evolutionary adaptations and gene losses.</title>
        <authorList>
            <person name="Steindorff A.S."/>
            <person name="Aguilar-Pontes M.V."/>
            <person name="Robinson A.J."/>
            <person name="Andreopoulos B."/>
            <person name="LaButti K."/>
            <person name="Kuo A."/>
            <person name="Mondo S."/>
            <person name="Riley R."/>
            <person name="Otillar R."/>
            <person name="Haridas S."/>
            <person name="Lipzen A."/>
            <person name="Grimwood J."/>
            <person name="Schmutz J."/>
            <person name="Clum A."/>
            <person name="Reid I.D."/>
            <person name="Moisan M.C."/>
            <person name="Butler G."/>
            <person name="Nguyen T.T.M."/>
            <person name="Dewar K."/>
            <person name="Conant G."/>
            <person name="Drula E."/>
            <person name="Henrissat B."/>
            <person name="Hansel C."/>
            <person name="Singer S."/>
            <person name="Hutchinson M.I."/>
            <person name="de Vries R.P."/>
            <person name="Natvig D.O."/>
            <person name="Powell A.J."/>
            <person name="Tsang A."/>
            <person name="Grigoriev I.V."/>
        </authorList>
    </citation>
    <scope>NUCLEOTIDE SEQUENCE [LARGE SCALE GENOMIC DNA]</scope>
    <source>
        <strain evidence="1 2">CBS 494.80</strain>
    </source>
</reference>
<dbReference type="Proteomes" id="UP001595075">
    <property type="component" value="Unassembled WGS sequence"/>
</dbReference>
<gene>
    <name evidence="1" type="ORF">VTL71DRAFT_4038</name>
</gene>
<name>A0ABR4C709_9HELO</name>
<sequence>MSTFTKYVMGSIIDRNSVLFSDWDEPTLNRVINEDNAEVAATRATLTEPLASFRASSHNSTNCAVISNQKSDSGTRKRAL</sequence>